<evidence type="ECO:0000313" key="5">
    <source>
        <dbReference type="Proteomes" id="UP000257109"/>
    </source>
</evidence>
<dbReference type="InterPro" id="IPR000073">
    <property type="entry name" value="AB_hydrolase_1"/>
</dbReference>
<comment type="similarity">
    <text evidence="1">Belongs to the AB hydrolase superfamily.</text>
</comment>
<sequence length="275" mass="30527">MGTACGYGGGIVDALNANFYGNGTQTLVLAHGFGTDQTVWHYLVPFLACYFKVLVFDLAFAPNVTSSLYDPNKYSTFDGYAQDLVCLLDELNLKETIYVGHSMSAMIGCLAATKKPQLFQHLVLLGGSPRYLNEEGYEGGFTRSELDTIFGSMKQNFSGWAHSFVPNAISVNDPAAVAEFEQSLLRMKPQVALSVAKTVFLSDLRWVLPRVHVPYCTIIQTRKDPIVPTTVAFYMNRNLGTRSSKVKILETQGHFPQLTAYRLLLQVLKESLFVK</sequence>
<evidence type="ECO:0000256" key="1">
    <source>
        <dbReference type="ARBA" id="ARBA00008645"/>
    </source>
</evidence>
<dbReference type="STRING" id="157652.A0A371G3R1"/>
<keyword evidence="2" id="KW-0378">Hydrolase</keyword>
<dbReference type="Proteomes" id="UP000257109">
    <property type="component" value="Unassembled WGS sequence"/>
</dbReference>
<evidence type="ECO:0000259" key="3">
    <source>
        <dbReference type="Pfam" id="PF00561"/>
    </source>
</evidence>
<accession>A0A371G3R1</accession>
<feature type="non-terminal residue" evidence="4">
    <location>
        <position position="1"/>
    </location>
</feature>
<reference evidence="4" key="1">
    <citation type="submission" date="2018-05" db="EMBL/GenBank/DDBJ databases">
        <title>Draft genome of Mucuna pruriens seed.</title>
        <authorList>
            <person name="Nnadi N.E."/>
            <person name="Vos R."/>
            <person name="Hasami M.H."/>
            <person name="Devisetty U.K."/>
            <person name="Aguiy J.C."/>
        </authorList>
    </citation>
    <scope>NUCLEOTIDE SEQUENCE [LARGE SCALE GENOMIC DNA]</scope>
    <source>
        <strain evidence="4">JCA_2017</strain>
    </source>
</reference>
<feature type="domain" description="AB hydrolase-1" evidence="3">
    <location>
        <begin position="26"/>
        <end position="158"/>
    </location>
</feature>
<dbReference type="Pfam" id="PF00561">
    <property type="entry name" value="Abhydrolase_1"/>
    <property type="match status" value="1"/>
</dbReference>
<comment type="caution">
    <text evidence="4">The sequence shown here is derived from an EMBL/GenBank/DDBJ whole genome shotgun (WGS) entry which is preliminary data.</text>
</comment>
<evidence type="ECO:0000313" key="4">
    <source>
        <dbReference type="EMBL" id="RDX85121.1"/>
    </source>
</evidence>
<dbReference type="EMBL" id="QJKJ01006866">
    <property type="protein sequence ID" value="RDX85121.1"/>
    <property type="molecule type" value="Genomic_DNA"/>
</dbReference>
<proteinExistence type="inferred from homology"/>
<dbReference type="InterPro" id="IPR029058">
    <property type="entry name" value="AB_hydrolase_fold"/>
</dbReference>
<dbReference type="AlphaFoldDB" id="A0A371G3R1"/>
<dbReference type="PANTHER" id="PTHR43039">
    <property type="entry name" value="ESTERASE-RELATED"/>
    <property type="match status" value="1"/>
</dbReference>
<organism evidence="4 5">
    <name type="scientific">Mucuna pruriens</name>
    <name type="common">Velvet bean</name>
    <name type="synonym">Dolichos pruriens</name>
    <dbReference type="NCBI Taxonomy" id="157652"/>
    <lineage>
        <taxon>Eukaryota</taxon>
        <taxon>Viridiplantae</taxon>
        <taxon>Streptophyta</taxon>
        <taxon>Embryophyta</taxon>
        <taxon>Tracheophyta</taxon>
        <taxon>Spermatophyta</taxon>
        <taxon>Magnoliopsida</taxon>
        <taxon>eudicotyledons</taxon>
        <taxon>Gunneridae</taxon>
        <taxon>Pentapetalae</taxon>
        <taxon>rosids</taxon>
        <taxon>fabids</taxon>
        <taxon>Fabales</taxon>
        <taxon>Fabaceae</taxon>
        <taxon>Papilionoideae</taxon>
        <taxon>50 kb inversion clade</taxon>
        <taxon>NPAAA clade</taxon>
        <taxon>indigoferoid/millettioid clade</taxon>
        <taxon>Phaseoleae</taxon>
        <taxon>Mucuna</taxon>
    </lineage>
</organism>
<keyword evidence="5" id="KW-1185">Reference proteome</keyword>
<gene>
    <name evidence="4" type="primary">D14</name>
    <name evidence="4" type="ORF">CR513_33717</name>
</gene>
<evidence type="ECO:0000256" key="2">
    <source>
        <dbReference type="ARBA" id="ARBA00022801"/>
    </source>
</evidence>
<dbReference type="OrthoDB" id="408373at2759"/>
<dbReference type="FunFam" id="3.40.50.1820:FF:000042">
    <property type="entry name" value="probable strigolactone esterase DAD2"/>
    <property type="match status" value="1"/>
</dbReference>
<name>A0A371G3R1_MUCPR</name>
<dbReference type="SUPFAM" id="SSF53474">
    <property type="entry name" value="alpha/beta-Hydrolases"/>
    <property type="match status" value="1"/>
</dbReference>
<dbReference type="Gene3D" id="3.40.50.1820">
    <property type="entry name" value="alpha/beta hydrolase"/>
    <property type="match status" value="1"/>
</dbReference>
<protein>
    <submittedName>
        <fullName evidence="4">Strigolactone esterase D14</fullName>
    </submittedName>
</protein>
<dbReference type="GO" id="GO:0016787">
    <property type="term" value="F:hydrolase activity"/>
    <property type="evidence" value="ECO:0007669"/>
    <property type="project" value="UniProtKB-KW"/>
</dbReference>